<evidence type="ECO:0000256" key="5">
    <source>
        <dbReference type="ARBA" id="ARBA00022833"/>
    </source>
</evidence>
<keyword evidence="10" id="KW-0539">Nucleus</keyword>
<keyword evidence="15" id="KW-1185">Reference proteome</keyword>
<keyword evidence="4" id="KW-0479">Metal-binding</keyword>
<dbReference type="PANTHER" id="PTHR12446:SF36">
    <property type="entry name" value="PROTEIN LIN-54 HOMOLOG"/>
    <property type="match status" value="1"/>
</dbReference>
<dbReference type="SMART" id="SM01114">
    <property type="entry name" value="CXC"/>
    <property type="match status" value="2"/>
</dbReference>
<protein>
    <recommendedName>
        <fullName evidence="12">Protein lin-54 homolog</fullName>
    </recommendedName>
</protein>
<evidence type="ECO:0000256" key="3">
    <source>
        <dbReference type="ARBA" id="ARBA00022491"/>
    </source>
</evidence>
<evidence type="ECO:0000256" key="9">
    <source>
        <dbReference type="ARBA" id="ARBA00023163"/>
    </source>
</evidence>
<evidence type="ECO:0000256" key="7">
    <source>
        <dbReference type="ARBA" id="ARBA00023125"/>
    </source>
</evidence>
<organism evidence="14 15">
    <name type="scientific">Pygoscelis adeliae</name>
    <name type="common">Adelie penguin</name>
    <dbReference type="NCBI Taxonomy" id="9238"/>
    <lineage>
        <taxon>Eukaryota</taxon>
        <taxon>Metazoa</taxon>
        <taxon>Chordata</taxon>
        <taxon>Craniata</taxon>
        <taxon>Vertebrata</taxon>
        <taxon>Euteleostomi</taxon>
        <taxon>Archelosauria</taxon>
        <taxon>Archosauria</taxon>
        <taxon>Dinosauria</taxon>
        <taxon>Saurischia</taxon>
        <taxon>Theropoda</taxon>
        <taxon>Coelurosauria</taxon>
        <taxon>Aves</taxon>
        <taxon>Neognathae</taxon>
        <taxon>Neoaves</taxon>
        <taxon>Aequornithes</taxon>
        <taxon>Sphenisciformes</taxon>
        <taxon>Spheniscidae</taxon>
        <taxon>Pygoscelis</taxon>
    </lineage>
</organism>
<sequence>MEVVSAEVNSLLPEEIMDTGITLVEDDSIEAVIVSSPMGDSIPMETELEEIVNISSTSDSSATTTAAVTTELVTAPSNHSGDVTANTTTPKTDVNAVVKPTFPSGLHKLGAQTPVTISANQIILNKTADIKIGNQSIKPDGQKLIVTTLGKSGQPIVLALPHSQLPQAQKATSQAQGGESKVQGQQIKVVIGGRSEVKPVVGVSALTQGSQLINTAAQPSVLQTQQLKTVQIAKKTRTPTSGPVITKLIFAKPINSKAVTGQTTQVSPVIAGRVLSQSAPGTPPKTITISESGVIGSSLSTTTQQTPNKIAISPLKSPNKAVKSAVQTITVGGVGTSQFKTIIPLATAPNVQQIQVPGSKFHYVRLVTATTANSSTQSASQNPSTNTQPIQQAKPVVVNATPVRMSVPIVPAQTVKQVVPKPINQTSQIVTTSQPQQRLIMPATPLPQIQPNLTNLPPGTVLAPAPGTGNVGYAVLPAQYVTQLQQSSYVSIASNTGFTGTSSIQSQARLPFNGIIPSESANRPRKPCNCTKSLCLKLYCDCFANGEFCNNCNCTNCYNNLDHENDRQKAIKACLDRNPEAFKPKIGKGKEGESDRRHSKGCNCKRSGCLKNYCECYEAKIMCSSICKCIGCKNFEESPERKTLMHLADAAEVRVQQQTAAKTKLSSQISDLLTRPTPALSSGGGKLPFTFVTKEVADATCECLLAQAEQAEKMGKSKAAAERMILEEFGRCLMRVINSAGKSKSDPCAMNC</sequence>
<feature type="domain" description="CRC" evidence="13">
    <location>
        <begin position="524"/>
        <end position="637"/>
    </location>
</feature>
<dbReference type="InterPro" id="IPR005172">
    <property type="entry name" value="CRC"/>
</dbReference>
<dbReference type="GO" id="GO:0006355">
    <property type="term" value="P:regulation of DNA-templated transcription"/>
    <property type="evidence" value="ECO:0007669"/>
    <property type="project" value="TreeGrafter"/>
</dbReference>
<evidence type="ECO:0000256" key="6">
    <source>
        <dbReference type="ARBA" id="ARBA00023015"/>
    </source>
</evidence>
<comment type="similarity">
    <text evidence="2">Belongs to the lin-54 family.</text>
</comment>
<dbReference type="PROSITE" id="PS51634">
    <property type="entry name" value="CRC"/>
    <property type="match status" value="1"/>
</dbReference>
<keyword evidence="8" id="KW-0010">Activator</keyword>
<dbReference type="InterPro" id="IPR033467">
    <property type="entry name" value="Tesmin/TSO1-like_CXC"/>
</dbReference>
<evidence type="ECO:0000256" key="4">
    <source>
        <dbReference type="ARBA" id="ARBA00022723"/>
    </source>
</evidence>
<dbReference type="Proteomes" id="UP000054081">
    <property type="component" value="Unassembled WGS sequence"/>
</dbReference>
<dbReference type="GO" id="GO:0005634">
    <property type="term" value="C:nucleus"/>
    <property type="evidence" value="ECO:0007669"/>
    <property type="project" value="UniProtKB-SubCell"/>
</dbReference>
<dbReference type="EMBL" id="KL224588">
    <property type="protein sequence ID" value="KFW61392.1"/>
    <property type="molecule type" value="Genomic_DNA"/>
</dbReference>
<dbReference type="InterPro" id="IPR028307">
    <property type="entry name" value="Lin-54_fam"/>
</dbReference>
<keyword evidence="5" id="KW-0862">Zinc</keyword>
<accession>A0A093NMI2</accession>
<name>A0A093NMI2_PYGAD</name>
<evidence type="ECO:0000256" key="10">
    <source>
        <dbReference type="ARBA" id="ARBA00023242"/>
    </source>
</evidence>
<evidence type="ECO:0000256" key="11">
    <source>
        <dbReference type="ARBA" id="ARBA00023306"/>
    </source>
</evidence>
<gene>
    <name evidence="14" type="ORF">AS28_12670</name>
</gene>
<evidence type="ECO:0000313" key="14">
    <source>
        <dbReference type="EMBL" id="KFW61392.1"/>
    </source>
</evidence>
<dbReference type="GO" id="GO:0003677">
    <property type="term" value="F:DNA binding"/>
    <property type="evidence" value="ECO:0007669"/>
    <property type="project" value="UniProtKB-KW"/>
</dbReference>
<reference evidence="14 15" key="1">
    <citation type="submission" date="2014-04" db="EMBL/GenBank/DDBJ databases">
        <title>Genome evolution of avian class.</title>
        <authorList>
            <person name="Zhang G."/>
            <person name="Li C."/>
        </authorList>
    </citation>
    <scope>NUCLEOTIDE SEQUENCE [LARGE SCALE GENOMIC DNA]</scope>
    <source>
        <strain evidence="14">BGI_AS28</strain>
    </source>
</reference>
<dbReference type="STRING" id="9238.A0A093NMI2"/>
<evidence type="ECO:0000256" key="12">
    <source>
        <dbReference type="ARBA" id="ARBA00044205"/>
    </source>
</evidence>
<keyword evidence="7" id="KW-0238">DNA-binding</keyword>
<keyword evidence="3" id="KW-0678">Repressor</keyword>
<keyword evidence="11" id="KW-0131">Cell cycle</keyword>
<evidence type="ECO:0000256" key="2">
    <source>
        <dbReference type="ARBA" id="ARBA00007267"/>
    </source>
</evidence>
<dbReference type="Pfam" id="PF03638">
    <property type="entry name" value="TCR"/>
    <property type="match status" value="2"/>
</dbReference>
<dbReference type="AlphaFoldDB" id="A0A093NMI2"/>
<proteinExistence type="inferred from homology"/>
<evidence type="ECO:0000256" key="1">
    <source>
        <dbReference type="ARBA" id="ARBA00004123"/>
    </source>
</evidence>
<evidence type="ECO:0000256" key="8">
    <source>
        <dbReference type="ARBA" id="ARBA00023159"/>
    </source>
</evidence>
<dbReference type="GO" id="GO:0046872">
    <property type="term" value="F:metal ion binding"/>
    <property type="evidence" value="ECO:0007669"/>
    <property type="project" value="UniProtKB-KW"/>
</dbReference>
<dbReference type="PANTHER" id="PTHR12446">
    <property type="entry name" value="TESMIN/TSO1-RELATED"/>
    <property type="match status" value="1"/>
</dbReference>
<evidence type="ECO:0000313" key="15">
    <source>
        <dbReference type="Proteomes" id="UP000054081"/>
    </source>
</evidence>
<comment type="subcellular location">
    <subcellularLocation>
        <location evidence="1">Nucleus</location>
    </subcellularLocation>
</comment>
<keyword evidence="6" id="KW-0805">Transcription regulation</keyword>
<keyword evidence="9" id="KW-0804">Transcription</keyword>
<evidence type="ECO:0000259" key="13">
    <source>
        <dbReference type="PROSITE" id="PS51634"/>
    </source>
</evidence>